<dbReference type="HOGENOM" id="CLU_2527899_0_0_1"/>
<proteinExistence type="predicted"/>
<sequence>MSSIGSFALSSTYGSNSLLVNNTHSSSYNSSLPRSSKSKNSLWLHFPLAFARTHPKNPDYQLLQEKQRRASTSTASSSSSCTLR</sequence>
<protein>
    <submittedName>
        <fullName evidence="2">Predicted protein</fullName>
    </submittedName>
</protein>
<evidence type="ECO:0000313" key="3">
    <source>
        <dbReference type="Proteomes" id="UP000002668"/>
    </source>
</evidence>
<dbReference type="AlphaFoldDB" id="E5AFL7"/>
<accession>E5AFL7</accession>
<dbReference type="InParanoid" id="E5AFL7"/>
<name>E5AFL7_LEPMJ</name>
<evidence type="ECO:0000256" key="1">
    <source>
        <dbReference type="SAM" id="MobiDB-lite"/>
    </source>
</evidence>
<dbReference type="Proteomes" id="UP000002668">
    <property type="component" value="Genome"/>
</dbReference>
<feature type="compositionally biased region" description="Low complexity" evidence="1">
    <location>
        <begin position="70"/>
        <end position="84"/>
    </location>
</feature>
<evidence type="ECO:0000313" key="2">
    <source>
        <dbReference type="EMBL" id="CBY02006.1"/>
    </source>
</evidence>
<dbReference type="VEuPathDB" id="FungiDB:LEMA_P007930.1"/>
<feature type="region of interest" description="Disordered" evidence="1">
    <location>
        <begin position="57"/>
        <end position="84"/>
    </location>
</feature>
<organism evidence="2 3">
    <name type="scientific">Leptosphaeria maculans (strain JN3 / isolate v23.1.3 / race Av1-4-5-6-7-8)</name>
    <name type="common">Blackleg fungus</name>
    <name type="synonym">Phoma lingam</name>
    <dbReference type="NCBI Taxonomy" id="985895"/>
    <lineage>
        <taxon>Eukaryota</taxon>
        <taxon>Fungi</taxon>
        <taxon>Dikarya</taxon>
        <taxon>Ascomycota</taxon>
        <taxon>Pezizomycotina</taxon>
        <taxon>Dothideomycetes</taxon>
        <taxon>Pleosporomycetidae</taxon>
        <taxon>Pleosporales</taxon>
        <taxon>Pleosporineae</taxon>
        <taxon>Leptosphaeriaceae</taxon>
        <taxon>Plenodomus</taxon>
        <taxon>Plenodomus lingam/Leptosphaeria maculans species complex</taxon>
    </lineage>
</organism>
<reference evidence="3" key="1">
    <citation type="journal article" date="2011" name="Nat. Commun.">
        <title>Effector diversification within compartments of the Leptosphaeria maculans genome affected by Repeat-Induced Point mutations.</title>
        <authorList>
            <person name="Rouxel T."/>
            <person name="Grandaubert J."/>
            <person name="Hane J.K."/>
            <person name="Hoede C."/>
            <person name="van de Wouw A.P."/>
            <person name="Couloux A."/>
            <person name="Dominguez V."/>
            <person name="Anthouard V."/>
            <person name="Bally P."/>
            <person name="Bourras S."/>
            <person name="Cozijnsen A.J."/>
            <person name="Ciuffetti L.M."/>
            <person name="Degrave A."/>
            <person name="Dilmaghani A."/>
            <person name="Duret L."/>
            <person name="Fudal I."/>
            <person name="Goodwin S.B."/>
            <person name="Gout L."/>
            <person name="Glaser N."/>
            <person name="Linglin J."/>
            <person name="Kema G.H.J."/>
            <person name="Lapalu N."/>
            <person name="Lawrence C.B."/>
            <person name="May K."/>
            <person name="Meyer M."/>
            <person name="Ollivier B."/>
            <person name="Poulain J."/>
            <person name="Schoch C.L."/>
            <person name="Simon A."/>
            <person name="Spatafora J.W."/>
            <person name="Stachowiak A."/>
            <person name="Turgeon B.G."/>
            <person name="Tyler B.M."/>
            <person name="Vincent D."/>
            <person name="Weissenbach J."/>
            <person name="Amselem J."/>
            <person name="Quesneville H."/>
            <person name="Oliver R.P."/>
            <person name="Wincker P."/>
            <person name="Balesdent M.-H."/>
            <person name="Howlett B.J."/>
        </authorList>
    </citation>
    <scope>NUCLEOTIDE SEQUENCE [LARGE SCALE GENOMIC DNA]</scope>
    <source>
        <strain evidence="3">JN3 / isolate v23.1.3 / race Av1-4-5-6-7-8</strain>
    </source>
</reference>
<dbReference type="EMBL" id="FP929139">
    <property type="protein sequence ID" value="CBY02006.1"/>
    <property type="molecule type" value="Genomic_DNA"/>
</dbReference>
<gene>
    <name evidence="2" type="ORF">LEMA_P007930.1</name>
</gene>
<keyword evidence="3" id="KW-1185">Reference proteome</keyword>